<sequence length="56" mass="5754">MCCPGGCCNSPASIQCTNFCYNCWTGCATTPCCRTGYSPCCPPYCGCCGGPRCGSC</sequence>
<name>A0AAD4K336_9MUSC</name>
<accession>A0AAD4K336</accession>
<protein>
    <submittedName>
        <fullName evidence="1">Uncharacterized protein</fullName>
    </submittedName>
</protein>
<gene>
    <name evidence="1" type="ORF">KR093_000553</name>
</gene>
<proteinExistence type="predicted"/>
<dbReference type="Proteomes" id="UP001200034">
    <property type="component" value="Unassembled WGS sequence"/>
</dbReference>
<evidence type="ECO:0000313" key="1">
    <source>
        <dbReference type="EMBL" id="KAH8376643.1"/>
    </source>
</evidence>
<dbReference type="EMBL" id="JAJJHW010001127">
    <property type="protein sequence ID" value="KAH8376643.1"/>
    <property type="molecule type" value="Genomic_DNA"/>
</dbReference>
<dbReference type="AlphaFoldDB" id="A0AAD4K336"/>
<organism evidence="1 2">
    <name type="scientific">Drosophila rubida</name>
    <dbReference type="NCBI Taxonomy" id="30044"/>
    <lineage>
        <taxon>Eukaryota</taxon>
        <taxon>Metazoa</taxon>
        <taxon>Ecdysozoa</taxon>
        <taxon>Arthropoda</taxon>
        <taxon>Hexapoda</taxon>
        <taxon>Insecta</taxon>
        <taxon>Pterygota</taxon>
        <taxon>Neoptera</taxon>
        <taxon>Endopterygota</taxon>
        <taxon>Diptera</taxon>
        <taxon>Brachycera</taxon>
        <taxon>Muscomorpha</taxon>
        <taxon>Ephydroidea</taxon>
        <taxon>Drosophilidae</taxon>
        <taxon>Drosophila</taxon>
    </lineage>
</organism>
<evidence type="ECO:0000313" key="2">
    <source>
        <dbReference type="Proteomes" id="UP001200034"/>
    </source>
</evidence>
<comment type="caution">
    <text evidence="1">The sequence shown here is derived from an EMBL/GenBank/DDBJ whole genome shotgun (WGS) entry which is preliminary data.</text>
</comment>
<keyword evidence="2" id="KW-1185">Reference proteome</keyword>
<reference evidence="1" key="1">
    <citation type="journal article" date="2021" name="Mol. Ecol. Resour.">
        <title>Phylogenomic analyses of the genus Drosophila reveals genomic signals of climate adaptation.</title>
        <authorList>
            <person name="Li F."/>
            <person name="Rane R.V."/>
            <person name="Luria V."/>
            <person name="Xiong Z."/>
            <person name="Chen J."/>
            <person name="Li Z."/>
            <person name="Catullo R.A."/>
            <person name="Griffin P.C."/>
            <person name="Schiffer M."/>
            <person name="Pearce S."/>
            <person name="Lee S.F."/>
            <person name="McElroy K."/>
            <person name="Stocker A."/>
            <person name="Shirriffs J."/>
            <person name="Cockerell F."/>
            <person name="Coppin C."/>
            <person name="Sgro C.M."/>
            <person name="Karger A."/>
            <person name="Cain J.W."/>
            <person name="Weber J.A."/>
            <person name="Santpere G."/>
            <person name="Kirschner M.W."/>
            <person name="Hoffmann A.A."/>
            <person name="Oakeshott J.G."/>
            <person name="Zhang G."/>
        </authorList>
    </citation>
    <scope>NUCLEOTIDE SEQUENCE</scope>
    <source>
        <strain evidence="1">BGI-SZ-2011g</strain>
    </source>
</reference>